<dbReference type="Proteomes" id="UP001633002">
    <property type="component" value="Unassembled WGS sequence"/>
</dbReference>
<organism evidence="3 4">
    <name type="scientific">Riccia sorocarpa</name>
    <dbReference type="NCBI Taxonomy" id="122646"/>
    <lineage>
        <taxon>Eukaryota</taxon>
        <taxon>Viridiplantae</taxon>
        <taxon>Streptophyta</taxon>
        <taxon>Embryophyta</taxon>
        <taxon>Marchantiophyta</taxon>
        <taxon>Marchantiopsida</taxon>
        <taxon>Marchantiidae</taxon>
        <taxon>Marchantiales</taxon>
        <taxon>Ricciaceae</taxon>
        <taxon>Riccia</taxon>
    </lineage>
</organism>
<dbReference type="InterPro" id="IPR004274">
    <property type="entry name" value="FCP1_dom"/>
</dbReference>
<gene>
    <name evidence="3" type="ORF">R1sor_009080</name>
</gene>
<comment type="similarity">
    <text evidence="1">Belongs to the TIM50 family.</text>
</comment>
<dbReference type="SUPFAM" id="SSF56784">
    <property type="entry name" value="HAD-like"/>
    <property type="match status" value="1"/>
</dbReference>
<dbReference type="GO" id="GO:0015031">
    <property type="term" value="P:protein transport"/>
    <property type="evidence" value="ECO:0007669"/>
    <property type="project" value="UniProtKB-KW"/>
</dbReference>
<protein>
    <recommendedName>
        <fullName evidence="1">Mitochondrial import inner membrane translocase subunit TIM50</fullName>
    </recommendedName>
</protein>
<evidence type="ECO:0000313" key="4">
    <source>
        <dbReference type="Proteomes" id="UP001633002"/>
    </source>
</evidence>
<accession>A0ABD3H6R0</accession>
<keyword evidence="1" id="KW-0809">Transit peptide</keyword>
<dbReference type="Gene3D" id="3.40.50.1000">
    <property type="entry name" value="HAD superfamily/HAD-like"/>
    <property type="match status" value="1"/>
</dbReference>
<keyword evidence="1" id="KW-0813">Transport</keyword>
<dbReference type="Pfam" id="PF03031">
    <property type="entry name" value="NIF"/>
    <property type="match status" value="1"/>
</dbReference>
<proteinExistence type="inferred from homology"/>
<dbReference type="InterPro" id="IPR036412">
    <property type="entry name" value="HAD-like_sf"/>
</dbReference>
<dbReference type="InterPro" id="IPR050365">
    <property type="entry name" value="TIM50"/>
</dbReference>
<comment type="subcellular location">
    <subcellularLocation>
        <location evidence="1">Mitochondrion inner membrane</location>
        <topology evidence="1">Single-pass membrane protein</topology>
    </subcellularLocation>
</comment>
<dbReference type="PANTHER" id="PTHR12210">
    <property type="entry name" value="DULLARD PROTEIN PHOSPHATASE"/>
    <property type="match status" value="1"/>
</dbReference>
<evidence type="ECO:0000313" key="3">
    <source>
        <dbReference type="EMBL" id="KAL3686506.1"/>
    </source>
</evidence>
<comment type="subunit">
    <text evidence="1">Component of the TIM23 complex.</text>
</comment>
<dbReference type="GO" id="GO:0005744">
    <property type="term" value="C:TIM23 mitochondrial import inner membrane translocase complex"/>
    <property type="evidence" value="ECO:0007669"/>
    <property type="project" value="UniProtKB-UniRule"/>
</dbReference>
<dbReference type="InterPro" id="IPR023214">
    <property type="entry name" value="HAD_sf"/>
</dbReference>
<dbReference type="AlphaFoldDB" id="A0ABD3H6R0"/>
<name>A0ABD3H6R0_9MARC</name>
<keyword evidence="1" id="KW-0811">Translocation</keyword>
<evidence type="ECO:0000256" key="1">
    <source>
        <dbReference type="RuleBase" id="RU365079"/>
    </source>
</evidence>
<comment type="caution">
    <text evidence="3">The sequence shown here is derived from an EMBL/GenBank/DDBJ whole genome shotgun (WGS) entry which is preliminary data.</text>
</comment>
<reference evidence="3 4" key="1">
    <citation type="submission" date="2024-09" db="EMBL/GenBank/DDBJ databases">
        <title>Chromosome-scale assembly of Riccia sorocarpa.</title>
        <authorList>
            <person name="Paukszto L."/>
        </authorList>
    </citation>
    <scope>NUCLEOTIDE SEQUENCE [LARGE SCALE GENOMIC DNA]</scope>
    <source>
        <strain evidence="3">LP-2024</strain>
        <tissue evidence="3">Aerial parts of the thallus</tissue>
    </source>
</reference>
<keyword evidence="1" id="KW-0653">Protein transport</keyword>
<dbReference type="EMBL" id="JBJQOH010000005">
    <property type="protein sequence ID" value="KAL3686506.1"/>
    <property type="molecule type" value="Genomic_DNA"/>
</dbReference>
<keyword evidence="4" id="KW-1185">Reference proteome</keyword>
<comment type="function">
    <text evidence="1">Essential component of the TIM23 complex, a complex that mediates the translocation of transit peptide-containing proteins across the mitochondrial inner membrane.</text>
</comment>
<sequence>MDGGNDLDPNQLSEVEGGICLVPTMSSEVGGGIDLVPDVPSELGGGTYLVPTLPSEVEEKTDEVPTLPSDFIPWGEYDSNKERSVAEVTKDLDVIDINQVVDKEITESGLLAPIETPISLVPDVNQVLNPLVKASDLFLRKLLILDVEGLPMYAEGFMDRSSKIVAEDVIRRNGVQVFITRFLELFDIALWTCSDRNLLYDYTFYLFSGEQYDKFLFKWYQGKALDTKKKWTRNNREIRLLLKPLKTIWETFPNFNARNTLLVDVNPYRASANPEDTGIFPMPYTGSYSDKYLTTVLLPYLEGLSQAFDICEHVREHVLQGSQRPLHFRATNRGFPGLLHKFSLQVVETYIPPLLTKR</sequence>
<keyword evidence="1" id="KW-0496">Mitochondrion</keyword>
<evidence type="ECO:0000259" key="2">
    <source>
        <dbReference type="PROSITE" id="PS50969"/>
    </source>
</evidence>
<dbReference type="PROSITE" id="PS50969">
    <property type="entry name" value="FCP1"/>
    <property type="match status" value="1"/>
</dbReference>
<feature type="domain" description="FCP1 homology" evidence="2">
    <location>
        <begin position="136"/>
        <end position="304"/>
    </location>
</feature>